<gene>
    <name evidence="4" type="primary">hugZ</name>
    <name evidence="4" type="ORF">CQA62_03035</name>
</gene>
<dbReference type="InterPro" id="IPR012349">
    <property type="entry name" value="Split_barrel_FMN-bd"/>
</dbReference>
<dbReference type="PANTHER" id="PTHR35176">
    <property type="entry name" value="HEME OXYGENASE HI_0854-RELATED"/>
    <property type="match status" value="1"/>
</dbReference>
<dbReference type="Pfam" id="PF10615">
    <property type="entry name" value="DUF2470"/>
    <property type="match status" value="1"/>
</dbReference>
<organism evidence="4 5">
    <name type="scientific">Helicobacter cholecystus</name>
    <dbReference type="NCBI Taxonomy" id="45498"/>
    <lineage>
        <taxon>Bacteria</taxon>
        <taxon>Pseudomonadati</taxon>
        <taxon>Campylobacterota</taxon>
        <taxon>Epsilonproteobacteria</taxon>
        <taxon>Campylobacterales</taxon>
        <taxon>Helicobacteraceae</taxon>
        <taxon>Helicobacter</taxon>
    </lineage>
</organism>
<evidence type="ECO:0000256" key="1">
    <source>
        <dbReference type="ARBA" id="ARBA00023002"/>
    </source>
</evidence>
<keyword evidence="1" id="KW-0560">Oxidoreductase</keyword>
<sequence length="244" mass="27484">MIERIISHMNDHHKEELIGLAKRFGGVNECKEISLASVDLKGLDICCDGKNIRVDFAKEVSADELKDAIIALCTSMPHQDVKQEMLEFRNSFGSIILSTLSKENLPIVSYAPLLKYKGRFFIYISEVADHYASLRANPNALEVLFLEDECKAKSVILRKRLKYKASVEFKQKDAEFEEIFSAFEESNASAGGLKSIKNMKDFHLIELYFKEGRFVKGFGGAYDIDLEGNLTAAQSGNPHQFSKN</sequence>
<dbReference type="InterPro" id="IPR011576">
    <property type="entry name" value="Pyridox_Oxase_N"/>
</dbReference>
<dbReference type="Pfam" id="PF01243">
    <property type="entry name" value="PNPOx_N"/>
    <property type="match status" value="1"/>
</dbReference>
<protein>
    <submittedName>
        <fullName evidence="4">HugZ family heme oxygenase</fullName>
    </submittedName>
</protein>
<proteinExistence type="predicted"/>
<dbReference type="SUPFAM" id="SSF50475">
    <property type="entry name" value="FMN-binding split barrel"/>
    <property type="match status" value="1"/>
</dbReference>
<dbReference type="GO" id="GO:0005829">
    <property type="term" value="C:cytosol"/>
    <property type="evidence" value="ECO:0007669"/>
    <property type="project" value="TreeGrafter"/>
</dbReference>
<dbReference type="EMBL" id="NXLU01000002">
    <property type="protein sequence ID" value="RDU69637.1"/>
    <property type="molecule type" value="Genomic_DNA"/>
</dbReference>
<dbReference type="InterPro" id="IPR019595">
    <property type="entry name" value="DUF2470"/>
</dbReference>
<dbReference type="RefSeq" id="WP_104724338.1">
    <property type="nucleotide sequence ID" value="NZ_FZNE01000003.1"/>
</dbReference>
<dbReference type="NCBIfam" id="TIGR04109">
    <property type="entry name" value="heme_ox_HugZ"/>
    <property type="match status" value="1"/>
</dbReference>
<dbReference type="AlphaFoldDB" id="A0A3D8IWH5"/>
<dbReference type="GO" id="GO:0070967">
    <property type="term" value="F:coenzyme F420 binding"/>
    <property type="evidence" value="ECO:0007669"/>
    <property type="project" value="TreeGrafter"/>
</dbReference>
<evidence type="ECO:0000259" key="3">
    <source>
        <dbReference type="Pfam" id="PF10615"/>
    </source>
</evidence>
<dbReference type="OrthoDB" id="92793at2"/>
<feature type="domain" description="DUF2470" evidence="3">
    <location>
        <begin position="3"/>
        <end position="72"/>
    </location>
</feature>
<comment type="caution">
    <text evidence="4">The sequence shown here is derived from an EMBL/GenBank/DDBJ whole genome shotgun (WGS) entry which is preliminary data.</text>
</comment>
<accession>A0A3D8IWH5</accession>
<dbReference type="Gene3D" id="3.20.180.10">
    <property type="entry name" value="PNP-oxidase-like"/>
    <property type="match status" value="1"/>
</dbReference>
<name>A0A3D8IWH5_9HELI</name>
<dbReference type="InterPro" id="IPR052019">
    <property type="entry name" value="F420H2_bilvrd_red/Heme_oxyg"/>
</dbReference>
<feature type="domain" description="Pyridoxamine 5'-phosphate oxidase N-terminal" evidence="2">
    <location>
        <begin position="82"/>
        <end position="215"/>
    </location>
</feature>
<keyword evidence="5" id="KW-1185">Reference proteome</keyword>
<evidence type="ECO:0000313" key="4">
    <source>
        <dbReference type="EMBL" id="RDU69637.1"/>
    </source>
</evidence>
<dbReference type="InterPro" id="IPR037119">
    <property type="entry name" value="Haem_oxidase_HugZ-like_sf"/>
</dbReference>
<reference evidence="4 5" key="1">
    <citation type="submission" date="2018-04" db="EMBL/GenBank/DDBJ databases">
        <title>Novel Campyloabacter and Helicobacter Species and Strains.</title>
        <authorList>
            <person name="Mannion A.J."/>
            <person name="Shen Z."/>
            <person name="Fox J.G."/>
        </authorList>
    </citation>
    <scope>NUCLEOTIDE SEQUENCE [LARGE SCALE GENOMIC DNA]</scope>
    <source>
        <strain evidence="4 5">ATCC 700242</strain>
    </source>
</reference>
<dbReference type="Gene3D" id="2.30.110.10">
    <property type="entry name" value="Electron Transport, Fmn-binding Protein, Chain A"/>
    <property type="match status" value="1"/>
</dbReference>
<dbReference type="PANTHER" id="PTHR35176:SF6">
    <property type="entry name" value="HEME OXYGENASE HI_0854-RELATED"/>
    <property type="match status" value="1"/>
</dbReference>
<dbReference type="InterPro" id="IPR026324">
    <property type="entry name" value="Haem_oxygenase_HugZ"/>
</dbReference>
<evidence type="ECO:0000313" key="5">
    <source>
        <dbReference type="Proteomes" id="UP000257067"/>
    </source>
</evidence>
<dbReference type="Proteomes" id="UP000257067">
    <property type="component" value="Unassembled WGS sequence"/>
</dbReference>
<evidence type="ECO:0000259" key="2">
    <source>
        <dbReference type="Pfam" id="PF01243"/>
    </source>
</evidence>
<dbReference type="GO" id="GO:0016627">
    <property type="term" value="F:oxidoreductase activity, acting on the CH-CH group of donors"/>
    <property type="evidence" value="ECO:0007669"/>
    <property type="project" value="TreeGrafter"/>
</dbReference>